<evidence type="ECO:0000313" key="1">
    <source>
        <dbReference type="EMBL" id="EFP08459.1"/>
    </source>
</evidence>
<dbReference type="EMBL" id="DS268474">
    <property type="protein sequence ID" value="EFP08459.1"/>
    <property type="molecule type" value="Genomic_DNA"/>
</dbReference>
<dbReference type="FunCoup" id="E3MST4">
    <property type="interactions" value="1763"/>
</dbReference>
<dbReference type="OMA" id="MHATIIE"/>
<dbReference type="STRING" id="31234.E3MST4"/>
<dbReference type="GeneID" id="9815561"/>
<keyword evidence="2" id="KW-1185">Reference proteome</keyword>
<dbReference type="PANTHER" id="PTHR21593">
    <property type="entry name" value="PRION-LIKE- Q/N-RICH -DOMAIN-BEARING PROTEIN PROTEIN"/>
    <property type="match status" value="1"/>
</dbReference>
<dbReference type="AlphaFoldDB" id="E3MST4"/>
<dbReference type="InterPro" id="IPR052823">
    <property type="entry name" value="SXP/RAL-2_related"/>
</dbReference>
<proteinExistence type="predicted"/>
<dbReference type="KEGG" id="crq:GCK72_014201"/>
<dbReference type="InterPro" id="IPR003677">
    <property type="entry name" value="ANIS5_cation-bd"/>
</dbReference>
<evidence type="ECO:0000313" key="2">
    <source>
        <dbReference type="Proteomes" id="UP000008281"/>
    </source>
</evidence>
<gene>
    <name evidence="1" type="ORF">CRE_15473</name>
</gene>
<dbReference type="HOGENOM" id="CLU_047051_0_0_1"/>
<reference evidence="1" key="1">
    <citation type="submission" date="2007-07" db="EMBL/GenBank/DDBJ databases">
        <title>PCAP assembly of the Caenorhabditis remanei genome.</title>
        <authorList>
            <consortium name="The Caenorhabditis remanei Sequencing Consortium"/>
            <person name="Wilson R.K."/>
        </authorList>
    </citation>
    <scope>NUCLEOTIDE SEQUENCE [LARGE SCALE GENOMIC DNA]</scope>
    <source>
        <strain evidence="1">PB4641</strain>
    </source>
</reference>
<dbReference type="PANTHER" id="PTHR21593:SF36">
    <property type="entry name" value="DUF148 DOMAIN-CONTAINING PROTEIN-RELATED"/>
    <property type="match status" value="1"/>
</dbReference>
<organism evidence="2">
    <name type="scientific">Caenorhabditis remanei</name>
    <name type="common">Caenorhabditis vulgaris</name>
    <dbReference type="NCBI Taxonomy" id="31234"/>
    <lineage>
        <taxon>Eukaryota</taxon>
        <taxon>Metazoa</taxon>
        <taxon>Ecdysozoa</taxon>
        <taxon>Nematoda</taxon>
        <taxon>Chromadorea</taxon>
        <taxon>Rhabditida</taxon>
        <taxon>Rhabditina</taxon>
        <taxon>Rhabditomorpha</taxon>
        <taxon>Rhabditoidea</taxon>
        <taxon>Rhabditidae</taxon>
        <taxon>Peloderinae</taxon>
        <taxon>Caenorhabditis</taxon>
    </lineage>
</organism>
<dbReference type="RefSeq" id="XP_003100694.2">
    <property type="nucleotide sequence ID" value="XM_003100646.2"/>
</dbReference>
<dbReference type="eggNOG" id="ENOG502R1DE">
    <property type="taxonomic scope" value="Eukaryota"/>
</dbReference>
<protein>
    <submittedName>
        <fullName evidence="1">Uncharacterized protein</fullName>
    </submittedName>
</protein>
<name>E3MST4_CAERE</name>
<accession>E3MST4</accession>
<sequence>MRNLIFVAVLATTVSSLSFWEKAQGYISGGASANASANVGGSGSVSGSNFLSGLQNSSFGQAVMGGIDMYNQAKNGSGSNSWQTALANSSFGNFYQQGVDFFSQGGNGNGSFIDAAVIQQTFGNSSFGEVVQSGIEFYNNLKNGNSPFAGDASSIIGNFVPFLANASTEAKTEFYALLPNIGNMTIAEMETAMDAWAAKYGLTEEVQAFNQRSENATAVAEEHANSLIMNLPNVVNNLKAINDDKNQTLIEKHTRLMNYVNSLDEDTKDIVFVLFKSFLPPQFTKPKCIGSGGGFGEIYQQALEFFSGNGSSLGMGHGSGSGSGNGKVGGGGMFGNIGQFFSSFNGNGNGNNGSGNGKPHPMIGVLSNFMNKNNISESEASAVMSGAQHDGGFASIQILPAVELNVGDASLASDAQIGLAVIDETHTTKKNKKQQQQANKNKKKTTTVAPLAADANVALEVHAQVL</sequence>
<dbReference type="Proteomes" id="UP000008281">
    <property type="component" value="Unassembled WGS sequence"/>
</dbReference>
<dbReference type="Pfam" id="PF02520">
    <property type="entry name" value="ANIS5_cation-bd"/>
    <property type="match status" value="1"/>
</dbReference>
<dbReference type="CTD" id="9815561"/>
<dbReference type="OrthoDB" id="5841932at2759"/>